<protein>
    <submittedName>
        <fullName evidence="2">Uncharacterized protein</fullName>
    </submittedName>
</protein>
<feature type="compositionally biased region" description="Basic and acidic residues" evidence="1">
    <location>
        <begin position="28"/>
        <end position="39"/>
    </location>
</feature>
<reference evidence="2 3" key="1">
    <citation type="submission" date="2011-11" db="EMBL/GenBank/DDBJ databases">
        <title>The Genome Sequence of Fusarium oxysporum PHW815.</title>
        <authorList>
            <consortium name="The Broad Institute Genome Sequencing Platform"/>
            <person name="Ma L.-J."/>
            <person name="Gale L.R."/>
            <person name="Schwartz D.C."/>
            <person name="Zhou S."/>
            <person name="Corby-Kistler H."/>
            <person name="Young S.K."/>
            <person name="Zeng Q."/>
            <person name="Gargeya S."/>
            <person name="Fitzgerald M."/>
            <person name="Haas B."/>
            <person name="Abouelleil A."/>
            <person name="Alvarado L."/>
            <person name="Arachchi H.M."/>
            <person name="Berlin A."/>
            <person name="Brown A."/>
            <person name="Chapman S.B."/>
            <person name="Chen Z."/>
            <person name="Dunbar C."/>
            <person name="Freedman E."/>
            <person name="Gearin G."/>
            <person name="Goldberg J."/>
            <person name="Griggs A."/>
            <person name="Gujja S."/>
            <person name="Heiman D."/>
            <person name="Howarth C."/>
            <person name="Larson L."/>
            <person name="Lui A."/>
            <person name="MacDonald P.J.P."/>
            <person name="Montmayeur A."/>
            <person name="Murphy C."/>
            <person name="Neiman D."/>
            <person name="Pearson M."/>
            <person name="Priest M."/>
            <person name="Roberts A."/>
            <person name="Saif S."/>
            <person name="Shea T."/>
            <person name="Shenoy N."/>
            <person name="Sisk P."/>
            <person name="Stolte C."/>
            <person name="Sykes S."/>
            <person name="Wortman J."/>
            <person name="Nusbaum C."/>
            <person name="Birren B."/>
        </authorList>
    </citation>
    <scope>NUCLEOTIDE SEQUENCE [LARGE SCALE GENOMIC DNA]</scope>
    <source>
        <strain evidence="2 3">54005</strain>
    </source>
</reference>
<keyword evidence="3" id="KW-1185">Reference proteome</keyword>
<feature type="region of interest" description="Disordered" evidence="1">
    <location>
        <begin position="84"/>
        <end position="107"/>
    </location>
</feature>
<evidence type="ECO:0000256" key="1">
    <source>
        <dbReference type="SAM" id="MobiDB-lite"/>
    </source>
</evidence>
<dbReference type="EMBL" id="JH658369">
    <property type="protein sequence ID" value="EXK93303.1"/>
    <property type="molecule type" value="Genomic_DNA"/>
</dbReference>
<dbReference type="Proteomes" id="UP000030663">
    <property type="component" value="Unassembled WGS sequence"/>
</dbReference>
<feature type="region of interest" description="Disordered" evidence="1">
    <location>
        <begin position="27"/>
        <end position="47"/>
    </location>
</feature>
<name>X0CPS3_FUSOX</name>
<feature type="compositionally biased region" description="Basic and acidic residues" evidence="1">
    <location>
        <begin position="98"/>
        <end position="107"/>
    </location>
</feature>
<evidence type="ECO:0000313" key="2">
    <source>
        <dbReference type="EMBL" id="EXK93303.1"/>
    </source>
</evidence>
<gene>
    <name evidence="2" type="ORF">FOQG_05435</name>
</gene>
<sequence length="107" mass="11989">MKPVAQFVSSFTDRIILSLSSSVFFVEGESKPKPEKDSGADDYSGHQACRNAHRLRPHFRHRFENQTHDVFNKEFTGCQKSRGGLSISINVSPNSSTKHSETHSHSS</sequence>
<dbReference type="AlphaFoldDB" id="X0CPS3"/>
<organism evidence="2 3">
    <name type="scientific">Fusarium oxysporum f. sp. raphani 54005</name>
    <dbReference type="NCBI Taxonomy" id="1089458"/>
    <lineage>
        <taxon>Eukaryota</taxon>
        <taxon>Fungi</taxon>
        <taxon>Dikarya</taxon>
        <taxon>Ascomycota</taxon>
        <taxon>Pezizomycotina</taxon>
        <taxon>Sordariomycetes</taxon>
        <taxon>Hypocreomycetidae</taxon>
        <taxon>Hypocreales</taxon>
        <taxon>Nectriaceae</taxon>
        <taxon>Fusarium</taxon>
        <taxon>Fusarium oxysporum species complex</taxon>
    </lineage>
</organism>
<proteinExistence type="predicted"/>
<dbReference type="HOGENOM" id="CLU_2306266_0_0_1"/>
<evidence type="ECO:0000313" key="3">
    <source>
        <dbReference type="Proteomes" id="UP000030663"/>
    </source>
</evidence>
<accession>X0CPS3</accession>
<dbReference type="OrthoDB" id="10422228at2759"/>